<proteinExistence type="predicted"/>
<reference evidence="2 3" key="1">
    <citation type="submission" date="2019-03" db="EMBL/GenBank/DDBJ databases">
        <title>First draft genome of Liparis tanakae, snailfish: a comprehensive survey of snailfish specific genes.</title>
        <authorList>
            <person name="Kim W."/>
            <person name="Song I."/>
            <person name="Jeong J.-H."/>
            <person name="Kim D."/>
            <person name="Kim S."/>
            <person name="Ryu S."/>
            <person name="Song J.Y."/>
            <person name="Lee S.K."/>
        </authorList>
    </citation>
    <scope>NUCLEOTIDE SEQUENCE [LARGE SCALE GENOMIC DNA]</scope>
    <source>
        <tissue evidence="2">Muscle</tissue>
    </source>
</reference>
<dbReference type="AlphaFoldDB" id="A0A4Z2IK55"/>
<dbReference type="Proteomes" id="UP000314294">
    <property type="component" value="Unassembled WGS sequence"/>
</dbReference>
<name>A0A4Z2IK55_9TELE</name>
<gene>
    <name evidence="2" type="ORF">EYF80_011911</name>
</gene>
<accession>A0A4Z2IK55</accession>
<comment type="caution">
    <text evidence="2">The sequence shown here is derived from an EMBL/GenBank/DDBJ whole genome shotgun (WGS) entry which is preliminary data.</text>
</comment>
<dbReference type="EMBL" id="SRLO01000079">
    <property type="protein sequence ID" value="TNN77854.1"/>
    <property type="molecule type" value="Genomic_DNA"/>
</dbReference>
<evidence type="ECO:0000313" key="2">
    <source>
        <dbReference type="EMBL" id="TNN77854.1"/>
    </source>
</evidence>
<feature type="region of interest" description="Disordered" evidence="1">
    <location>
        <begin position="31"/>
        <end position="100"/>
    </location>
</feature>
<organism evidence="2 3">
    <name type="scientific">Liparis tanakae</name>
    <name type="common">Tanaka's snailfish</name>
    <dbReference type="NCBI Taxonomy" id="230148"/>
    <lineage>
        <taxon>Eukaryota</taxon>
        <taxon>Metazoa</taxon>
        <taxon>Chordata</taxon>
        <taxon>Craniata</taxon>
        <taxon>Vertebrata</taxon>
        <taxon>Euteleostomi</taxon>
        <taxon>Actinopterygii</taxon>
        <taxon>Neopterygii</taxon>
        <taxon>Teleostei</taxon>
        <taxon>Neoteleostei</taxon>
        <taxon>Acanthomorphata</taxon>
        <taxon>Eupercaria</taxon>
        <taxon>Perciformes</taxon>
        <taxon>Cottioidei</taxon>
        <taxon>Cottales</taxon>
        <taxon>Liparidae</taxon>
        <taxon>Liparis</taxon>
    </lineage>
</organism>
<keyword evidence="3" id="KW-1185">Reference proteome</keyword>
<evidence type="ECO:0000313" key="3">
    <source>
        <dbReference type="Proteomes" id="UP000314294"/>
    </source>
</evidence>
<protein>
    <submittedName>
        <fullName evidence="2">Uncharacterized protein</fullName>
    </submittedName>
</protein>
<sequence length="132" mass="14411">MVSAPTPCGGPDAELLRRYPLLSGSTYLPYAAEHRPPLSTGSELPLPRALGVSGEEEGELGLDEDRGSPRKCILNTPSLPHSTSRRRSGGKTNGNSENKFRQHMLKCLRRLDGRVGLSQAARWQTAFKVPDM</sequence>
<evidence type="ECO:0000256" key="1">
    <source>
        <dbReference type="SAM" id="MobiDB-lite"/>
    </source>
</evidence>